<proteinExistence type="inferred from homology"/>
<dbReference type="GO" id="GO:0008234">
    <property type="term" value="F:cysteine-type peptidase activity"/>
    <property type="evidence" value="ECO:0007669"/>
    <property type="project" value="UniProtKB-KW"/>
</dbReference>
<name>A0A160II41_9BACL</name>
<organism evidence="7 8">
    <name type="scientific">Fictibacillus phosphorivorans</name>
    <dbReference type="NCBI Taxonomy" id="1221500"/>
    <lineage>
        <taxon>Bacteria</taxon>
        <taxon>Bacillati</taxon>
        <taxon>Bacillota</taxon>
        <taxon>Bacilli</taxon>
        <taxon>Bacillales</taxon>
        <taxon>Fictibacillaceae</taxon>
        <taxon>Fictibacillus</taxon>
    </lineage>
</organism>
<keyword evidence="4" id="KW-0788">Thiol protease</keyword>
<dbReference type="AlphaFoldDB" id="A0A160II41"/>
<dbReference type="Proteomes" id="UP000076623">
    <property type="component" value="Chromosome"/>
</dbReference>
<evidence type="ECO:0000256" key="5">
    <source>
        <dbReference type="SAM" id="SignalP"/>
    </source>
</evidence>
<dbReference type="EMBL" id="CP015378">
    <property type="protein sequence ID" value="ANC75524.1"/>
    <property type="molecule type" value="Genomic_DNA"/>
</dbReference>
<evidence type="ECO:0000256" key="2">
    <source>
        <dbReference type="ARBA" id="ARBA00022670"/>
    </source>
</evidence>
<evidence type="ECO:0000313" key="7">
    <source>
        <dbReference type="EMBL" id="ANC75524.1"/>
    </source>
</evidence>
<keyword evidence="5" id="KW-0732">Signal</keyword>
<evidence type="ECO:0000256" key="1">
    <source>
        <dbReference type="ARBA" id="ARBA00007074"/>
    </source>
</evidence>
<dbReference type="InterPro" id="IPR051202">
    <property type="entry name" value="Peptidase_C40"/>
</dbReference>
<dbReference type="PANTHER" id="PTHR47053">
    <property type="entry name" value="MUREIN DD-ENDOPEPTIDASE MEPH-RELATED"/>
    <property type="match status" value="1"/>
</dbReference>
<evidence type="ECO:0000256" key="3">
    <source>
        <dbReference type="ARBA" id="ARBA00022801"/>
    </source>
</evidence>
<sequence length="152" mass="16495">MKRLLVAVVSLGLAALLSLSGVSAAKASPSYDQEVTETAKLYKGAPFKWGGTTQKGFDASGFTTYIFKTTVVNKNLPRTSADQYKGGTPVSKGKEKLGDLVFFRTNGKSVSFVGIYMGNREFIAATSKGVRIQSLDTKYWKNSYVGAKRYLP</sequence>
<accession>A0A160II41</accession>
<keyword evidence="8" id="KW-1185">Reference proteome</keyword>
<dbReference type="InterPro" id="IPR000064">
    <property type="entry name" value="NLP_P60_dom"/>
</dbReference>
<feature type="chain" id="PRO_5039375124" description="NlpC/P60 domain-containing protein" evidence="5">
    <location>
        <begin position="25"/>
        <end position="152"/>
    </location>
</feature>
<evidence type="ECO:0000313" key="8">
    <source>
        <dbReference type="Proteomes" id="UP000076623"/>
    </source>
</evidence>
<feature type="domain" description="NlpC/P60" evidence="6">
    <location>
        <begin position="29"/>
        <end position="151"/>
    </location>
</feature>
<dbReference type="STRING" id="1221500.ABE65_001045"/>
<dbReference type="GO" id="GO:0006508">
    <property type="term" value="P:proteolysis"/>
    <property type="evidence" value="ECO:0007669"/>
    <property type="project" value="UniProtKB-KW"/>
</dbReference>
<comment type="similarity">
    <text evidence="1">Belongs to the peptidase C40 family.</text>
</comment>
<dbReference type="KEGG" id="fpn:ABE65_001045"/>
<dbReference type="RefSeq" id="WP_066390762.1">
    <property type="nucleotide sequence ID" value="NZ_CP015378.1"/>
</dbReference>
<feature type="signal peptide" evidence="5">
    <location>
        <begin position="1"/>
        <end position="24"/>
    </location>
</feature>
<protein>
    <recommendedName>
        <fullName evidence="6">NlpC/P60 domain-containing protein</fullName>
    </recommendedName>
</protein>
<evidence type="ECO:0000256" key="4">
    <source>
        <dbReference type="ARBA" id="ARBA00022807"/>
    </source>
</evidence>
<keyword evidence="2" id="KW-0645">Protease</keyword>
<dbReference type="InterPro" id="IPR038765">
    <property type="entry name" value="Papain-like_cys_pep_sf"/>
</dbReference>
<keyword evidence="3" id="KW-0378">Hydrolase</keyword>
<dbReference type="PANTHER" id="PTHR47053:SF1">
    <property type="entry name" value="MUREIN DD-ENDOPEPTIDASE MEPH-RELATED"/>
    <property type="match status" value="1"/>
</dbReference>
<dbReference type="PROSITE" id="PS51935">
    <property type="entry name" value="NLPC_P60"/>
    <property type="match status" value="1"/>
</dbReference>
<dbReference type="Gene3D" id="3.90.1720.10">
    <property type="entry name" value="endopeptidase domain like (from Nostoc punctiforme)"/>
    <property type="match status" value="1"/>
</dbReference>
<gene>
    <name evidence="7" type="ORF">ABE65_001045</name>
</gene>
<evidence type="ECO:0000259" key="6">
    <source>
        <dbReference type="PROSITE" id="PS51935"/>
    </source>
</evidence>
<reference evidence="7 8" key="1">
    <citation type="submission" date="2016-04" db="EMBL/GenBank/DDBJ databases">
        <title>Complete genome sequence of Fictibacillus phosphorivorans G25-29, a strain toxic to nematodes.</title>
        <authorList>
            <person name="Zheng Z."/>
        </authorList>
    </citation>
    <scope>NUCLEOTIDE SEQUENCE [LARGE SCALE GENOMIC DNA]</scope>
    <source>
        <strain evidence="7 8">G25-29</strain>
    </source>
</reference>
<dbReference type="Pfam" id="PF00877">
    <property type="entry name" value="NLPC_P60"/>
    <property type="match status" value="1"/>
</dbReference>
<dbReference type="SUPFAM" id="SSF54001">
    <property type="entry name" value="Cysteine proteinases"/>
    <property type="match status" value="1"/>
</dbReference>